<proteinExistence type="inferred from homology"/>
<dbReference type="PANTHER" id="PTHR42715">
    <property type="entry name" value="BETA-GLUCOSIDASE"/>
    <property type="match status" value="1"/>
</dbReference>
<protein>
    <submittedName>
        <fullName evidence="5">Glycoside hydrolase family 3 C-terminal domain-containing protein</fullName>
    </submittedName>
</protein>
<keyword evidence="2 5" id="KW-0378">Hydrolase</keyword>
<dbReference type="InterPro" id="IPR050288">
    <property type="entry name" value="Cellulose_deg_GH3"/>
</dbReference>
<dbReference type="FunFam" id="2.60.40.10:FF:000495">
    <property type="entry name" value="Periplasmic beta-glucosidase"/>
    <property type="match status" value="1"/>
</dbReference>
<evidence type="ECO:0000313" key="5">
    <source>
        <dbReference type="EMBL" id="MFC6726449.1"/>
    </source>
</evidence>
<organism evidence="5 6">
    <name type="scientific">Halobium palmae</name>
    <dbReference type="NCBI Taxonomy" id="1776492"/>
    <lineage>
        <taxon>Archaea</taxon>
        <taxon>Methanobacteriati</taxon>
        <taxon>Methanobacteriota</taxon>
        <taxon>Stenosarchaea group</taxon>
        <taxon>Halobacteria</taxon>
        <taxon>Halobacteriales</taxon>
        <taxon>Haloferacaceae</taxon>
        <taxon>Halobium</taxon>
    </lineage>
</organism>
<evidence type="ECO:0000256" key="1">
    <source>
        <dbReference type="ARBA" id="ARBA00005336"/>
    </source>
</evidence>
<dbReference type="Pfam" id="PF01915">
    <property type="entry name" value="Glyco_hydro_3_C"/>
    <property type="match status" value="1"/>
</dbReference>
<dbReference type="Pfam" id="PF14310">
    <property type="entry name" value="Fn3-like"/>
    <property type="match status" value="1"/>
</dbReference>
<dbReference type="Gene3D" id="2.60.40.10">
    <property type="entry name" value="Immunoglobulins"/>
    <property type="match status" value="1"/>
</dbReference>
<sequence length="263" mass="28074">VALAFVGARSAVDFSDADEDDVNNPSLPTSGEGSDVADLSLPGVQEELVERLHDTGTPLVVVVVSGKPHAVEWIAEEIPAVVQAWLPGEEGGNGVADVLFGDYNPSGHLPVSLARSVGQIPVHYDRRPNSANNDHVYAESTPLYPFGHGLSYTEFEYDDLTLSDDALDPSGSVTASVTVTNVGGREGRDVVQLYTHAESPDQTRPVQELKGFERVSLDAGESARVSFEVGATQLAYHDREMNLTVHEGPYELRVGHSAAEIAA</sequence>
<dbReference type="InterPro" id="IPR036881">
    <property type="entry name" value="Glyco_hydro_3_C_sf"/>
</dbReference>
<keyword evidence="6" id="KW-1185">Reference proteome</keyword>
<comment type="caution">
    <text evidence="5">The sequence shown here is derived from an EMBL/GenBank/DDBJ whole genome shotgun (WGS) entry which is preliminary data.</text>
</comment>
<dbReference type="InterPro" id="IPR002772">
    <property type="entry name" value="Glyco_hydro_3_C"/>
</dbReference>
<gene>
    <name evidence="5" type="ORF">ACFQE1_19185</name>
</gene>
<dbReference type="Gene3D" id="3.40.50.1700">
    <property type="entry name" value="Glycoside hydrolase family 3 C-terminal domain"/>
    <property type="match status" value="1"/>
</dbReference>
<dbReference type="EMBL" id="JBHSWU010001122">
    <property type="protein sequence ID" value="MFC6726449.1"/>
    <property type="molecule type" value="Genomic_DNA"/>
</dbReference>
<evidence type="ECO:0000256" key="2">
    <source>
        <dbReference type="ARBA" id="ARBA00022801"/>
    </source>
</evidence>
<dbReference type="InterPro" id="IPR013783">
    <property type="entry name" value="Ig-like_fold"/>
</dbReference>
<feature type="non-terminal residue" evidence="5">
    <location>
        <position position="263"/>
    </location>
</feature>
<accession>A0ABD5S430</accession>
<dbReference type="SMART" id="SM01217">
    <property type="entry name" value="Fn3_like"/>
    <property type="match status" value="1"/>
</dbReference>
<comment type="similarity">
    <text evidence="1">Belongs to the glycosyl hydrolase 3 family.</text>
</comment>
<dbReference type="GO" id="GO:0004553">
    <property type="term" value="F:hydrolase activity, hydrolyzing O-glycosyl compounds"/>
    <property type="evidence" value="ECO:0007669"/>
    <property type="project" value="UniProtKB-ARBA"/>
</dbReference>
<dbReference type="PANTHER" id="PTHR42715:SF10">
    <property type="entry name" value="BETA-GLUCOSIDASE"/>
    <property type="match status" value="1"/>
</dbReference>
<evidence type="ECO:0000256" key="3">
    <source>
        <dbReference type="SAM" id="MobiDB-lite"/>
    </source>
</evidence>
<dbReference type="SUPFAM" id="SSF52279">
    <property type="entry name" value="Beta-D-glucan exohydrolase, C-terminal domain"/>
    <property type="match status" value="1"/>
</dbReference>
<feature type="region of interest" description="Disordered" evidence="3">
    <location>
        <begin position="16"/>
        <end position="38"/>
    </location>
</feature>
<feature type="compositionally biased region" description="Polar residues" evidence="3">
    <location>
        <begin position="23"/>
        <end position="32"/>
    </location>
</feature>
<evidence type="ECO:0000313" key="6">
    <source>
        <dbReference type="Proteomes" id="UP001596328"/>
    </source>
</evidence>
<name>A0ABD5S430_9EURY</name>
<dbReference type="Proteomes" id="UP001596328">
    <property type="component" value="Unassembled WGS sequence"/>
</dbReference>
<feature type="domain" description="Fibronectin type III-like" evidence="4">
    <location>
        <begin position="189"/>
        <end position="258"/>
    </location>
</feature>
<dbReference type="InterPro" id="IPR026891">
    <property type="entry name" value="Fn3-like"/>
</dbReference>
<evidence type="ECO:0000259" key="4">
    <source>
        <dbReference type="SMART" id="SM01217"/>
    </source>
</evidence>
<dbReference type="AlphaFoldDB" id="A0ABD5S430"/>
<reference evidence="5 6" key="1">
    <citation type="journal article" date="2019" name="Int. J. Syst. Evol. Microbiol.">
        <title>The Global Catalogue of Microorganisms (GCM) 10K type strain sequencing project: providing services to taxonomists for standard genome sequencing and annotation.</title>
        <authorList>
            <consortium name="The Broad Institute Genomics Platform"/>
            <consortium name="The Broad Institute Genome Sequencing Center for Infectious Disease"/>
            <person name="Wu L."/>
            <person name="Ma J."/>
        </authorList>
    </citation>
    <scope>NUCLEOTIDE SEQUENCE [LARGE SCALE GENOMIC DNA]</scope>
    <source>
        <strain evidence="5 6">NBRC 111368</strain>
    </source>
</reference>
<feature type="non-terminal residue" evidence="5">
    <location>
        <position position="1"/>
    </location>
</feature>